<dbReference type="PANTHER" id="PTHR46481:SF10">
    <property type="entry name" value="ZINC FINGER BED DOMAIN-CONTAINING PROTEIN 39"/>
    <property type="match status" value="1"/>
</dbReference>
<proteinExistence type="predicted"/>
<comment type="caution">
    <text evidence="10">The sequence shown here is derived from an EMBL/GenBank/DDBJ whole genome shotgun (WGS) entry which is preliminary data.</text>
</comment>
<dbReference type="Proteomes" id="UP000691718">
    <property type="component" value="Unassembled WGS sequence"/>
</dbReference>
<dbReference type="SMART" id="SM00614">
    <property type="entry name" value="ZnF_BED"/>
    <property type="match status" value="1"/>
</dbReference>
<dbReference type="Pfam" id="PF02892">
    <property type="entry name" value="zf-BED"/>
    <property type="match status" value="1"/>
</dbReference>
<evidence type="ECO:0000313" key="10">
    <source>
        <dbReference type="EMBL" id="CAG4955002.1"/>
    </source>
</evidence>
<dbReference type="OrthoDB" id="117690at2759"/>
<evidence type="ECO:0000256" key="6">
    <source>
        <dbReference type="ARBA" id="ARBA00023163"/>
    </source>
</evidence>
<keyword evidence="3 8" id="KW-0863">Zinc-finger</keyword>
<evidence type="ECO:0000259" key="9">
    <source>
        <dbReference type="PROSITE" id="PS50808"/>
    </source>
</evidence>
<evidence type="ECO:0000256" key="3">
    <source>
        <dbReference type="ARBA" id="ARBA00022771"/>
    </source>
</evidence>
<evidence type="ECO:0000256" key="7">
    <source>
        <dbReference type="ARBA" id="ARBA00023242"/>
    </source>
</evidence>
<dbReference type="GO" id="GO:0008270">
    <property type="term" value="F:zinc ion binding"/>
    <property type="evidence" value="ECO:0007669"/>
    <property type="project" value="UniProtKB-KW"/>
</dbReference>
<evidence type="ECO:0000256" key="5">
    <source>
        <dbReference type="ARBA" id="ARBA00023015"/>
    </source>
</evidence>
<dbReference type="AlphaFoldDB" id="A0A8S3WEI9"/>
<evidence type="ECO:0000313" key="12">
    <source>
        <dbReference type="Proteomes" id="UP000691718"/>
    </source>
</evidence>
<dbReference type="InterPro" id="IPR003656">
    <property type="entry name" value="Znf_BED"/>
</dbReference>
<dbReference type="GO" id="GO:0005634">
    <property type="term" value="C:nucleus"/>
    <property type="evidence" value="ECO:0007669"/>
    <property type="project" value="UniProtKB-SubCell"/>
</dbReference>
<protein>
    <submittedName>
        <fullName evidence="10">(apollo) hypothetical protein</fullName>
    </submittedName>
</protein>
<keyword evidence="7" id="KW-0539">Nucleus</keyword>
<dbReference type="EMBL" id="CAJQZP010001146">
    <property type="protein sequence ID" value="CAG5021879.1"/>
    <property type="molecule type" value="Genomic_DNA"/>
</dbReference>
<evidence type="ECO:0000256" key="4">
    <source>
        <dbReference type="ARBA" id="ARBA00022833"/>
    </source>
</evidence>
<comment type="subcellular location">
    <subcellularLocation>
        <location evidence="1">Nucleus</location>
    </subcellularLocation>
</comment>
<dbReference type="InterPro" id="IPR052035">
    <property type="entry name" value="ZnF_BED_domain_contain"/>
</dbReference>
<dbReference type="PROSITE" id="PS50808">
    <property type="entry name" value="ZF_BED"/>
    <property type="match status" value="1"/>
</dbReference>
<reference evidence="10" key="1">
    <citation type="submission" date="2021-04" db="EMBL/GenBank/DDBJ databases">
        <authorList>
            <person name="Tunstrom K."/>
        </authorList>
    </citation>
    <scope>NUCLEOTIDE SEQUENCE</scope>
</reference>
<name>A0A8S3WEI9_PARAO</name>
<keyword evidence="6" id="KW-0804">Transcription</keyword>
<gene>
    <name evidence="11" type="ORF">PAPOLLO_LOCUS17631</name>
    <name evidence="10" type="ORF">PAPOLLO_LOCUS5208</name>
</gene>
<keyword evidence="12" id="KW-1185">Reference proteome</keyword>
<evidence type="ECO:0000256" key="1">
    <source>
        <dbReference type="ARBA" id="ARBA00004123"/>
    </source>
</evidence>
<keyword evidence="2" id="KW-0479">Metal-binding</keyword>
<sequence>MSSSAKRSGVWKYFVEVDKNKSKCNLCGVQLSRGGMGKTATTSSMKRHLQTKHKSEYEEVFGTTSIASSSKEFVSQSSQSQVSGFLKQPSLEDMLEKKKLWDINDSRAKRCHYLIGEMIAVDNEPFSIVESHVGFRRFVNNILPQYEIPSRIYFSENVIPDIYNKVVNNIKSRLAPVNHISFTTDMWTCQTNKTCFLSCTAHWLEESYMLGHAVLDIKVFPESHTAENIKKSLLDSVSDWNIPATKVRAVVHDNAANITKGVKDANFPSFRCFIHTLQLVINDAIDANTSVKETISAARRIVTHFNHSGYNKLHEIQEELGLPKRNYIKMLLPDGTQLIIYWNVLLNRDELFLSTSQNLEI</sequence>
<evidence type="ECO:0000256" key="2">
    <source>
        <dbReference type="ARBA" id="ARBA00022723"/>
    </source>
</evidence>
<organism evidence="10 12">
    <name type="scientific">Parnassius apollo</name>
    <name type="common">Apollo butterfly</name>
    <name type="synonym">Papilio apollo</name>
    <dbReference type="NCBI Taxonomy" id="110799"/>
    <lineage>
        <taxon>Eukaryota</taxon>
        <taxon>Metazoa</taxon>
        <taxon>Ecdysozoa</taxon>
        <taxon>Arthropoda</taxon>
        <taxon>Hexapoda</taxon>
        <taxon>Insecta</taxon>
        <taxon>Pterygota</taxon>
        <taxon>Neoptera</taxon>
        <taxon>Endopterygota</taxon>
        <taxon>Lepidoptera</taxon>
        <taxon>Glossata</taxon>
        <taxon>Ditrysia</taxon>
        <taxon>Papilionoidea</taxon>
        <taxon>Papilionidae</taxon>
        <taxon>Parnassiinae</taxon>
        <taxon>Parnassini</taxon>
        <taxon>Parnassius</taxon>
        <taxon>Parnassius</taxon>
    </lineage>
</organism>
<keyword evidence="5" id="KW-0805">Transcription regulation</keyword>
<evidence type="ECO:0000256" key="8">
    <source>
        <dbReference type="PROSITE-ProRule" id="PRU00027"/>
    </source>
</evidence>
<evidence type="ECO:0000313" key="11">
    <source>
        <dbReference type="EMBL" id="CAG5021879.1"/>
    </source>
</evidence>
<accession>A0A8S3WEI9</accession>
<feature type="domain" description="BED-type" evidence="9">
    <location>
        <begin position="5"/>
        <end position="60"/>
    </location>
</feature>
<dbReference type="PANTHER" id="PTHR46481">
    <property type="entry name" value="ZINC FINGER BED DOMAIN-CONTAINING PROTEIN 4"/>
    <property type="match status" value="1"/>
</dbReference>
<dbReference type="EMBL" id="CAJQZP010000295">
    <property type="protein sequence ID" value="CAG4955002.1"/>
    <property type="molecule type" value="Genomic_DNA"/>
</dbReference>
<dbReference type="GO" id="GO:0003677">
    <property type="term" value="F:DNA binding"/>
    <property type="evidence" value="ECO:0007669"/>
    <property type="project" value="InterPro"/>
</dbReference>
<keyword evidence="4" id="KW-0862">Zinc</keyword>